<evidence type="ECO:0000313" key="4">
    <source>
        <dbReference type="Proteomes" id="UP000250272"/>
    </source>
</evidence>
<accession>A0A2Z2MII6</accession>
<dbReference type="InterPro" id="IPR025646">
    <property type="entry name" value="DUF4350"/>
</dbReference>
<organism evidence="3 4">
    <name type="scientific">Thermococcus barossii</name>
    <dbReference type="NCBI Taxonomy" id="54077"/>
    <lineage>
        <taxon>Archaea</taxon>
        <taxon>Methanobacteriati</taxon>
        <taxon>Methanobacteriota</taxon>
        <taxon>Thermococci</taxon>
        <taxon>Thermococcales</taxon>
        <taxon>Thermococcaceae</taxon>
        <taxon>Thermococcus</taxon>
    </lineage>
</organism>
<proteinExistence type="predicted"/>
<dbReference type="OrthoDB" id="372296at2157"/>
<evidence type="ECO:0000313" key="3">
    <source>
        <dbReference type="EMBL" id="ASJ05716.1"/>
    </source>
</evidence>
<dbReference type="Proteomes" id="UP000250272">
    <property type="component" value="Chromosome"/>
</dbReference>
<reference evidence="3 4" key="1">
    <citation type="submission" date="2016-04" db="EMBL/GenBank/DDBJ databases">
        <title>Complete genome sequence of Thermococcus barossii type strain SHCK-94.</title>
        <authorList>
            <person name="Oger P.M."/>
        </authorList>
    </citation>
    <scope>NUCLEOTIDE SEQUENCE [LARGE SCALE GENOMIC DNA]</scope>
    <source>
        <strain evidence="3 4">SHCK-94</strain>
    </source>
</reference>
<protein>
    <recommendedName>
        <fullName evidence="2">DUF4350 domain-containing protein</fullName>
    </recommendedName>
</protein>
<sequence length="340" mass="37699">MNRVAYAILLIVGVSLLVMPMSVPRFKSDAAYSVLNTEWNGLSSFGKLLYESGEITPVLVPYDSLGLGDMNGTLIVVGPDMDFSRGEIEQVKEFLEGGGTVILADDFGTGNELLEGLGLPQRFSKKPVISLTYTKNYEFPVTREITDTALSQGVDYVVMSRPAVILNAQSPTVYTSNASMLGGEYGAFPIMDVVSYGKGEIIIISDPDIFTNSLFPQNEPFLRNLIGSLPERTFYIDEAHHRDFNPYSTGTIVIRRAINKRLVFYYVLFIAALAFIIESGIFGLLLNRLFSFLDRFFREERKGLDEIISRLEESGLDGDKLKKILREIETGSKLGGGHGR</sequence>
<keyword evidence="4" id="KW-1185">Reference proteome</keyword>
<dbReference type="Pfam" id="PF14258">
    <property type="entry name" value="DUF4350"/>
    <property type="match status" value="1"/>
</dbReference>
<feature type="transmembrane region" description="Helical" evidence="1">
    <location>
        <begin position="263"/>
        <end position="286"/>
    </location>
</feature>
<keyword evidence="1" id="KW-1133">Transmembrane helix</keyword>
<name>A0A2Z2MII6_9EURY</name>
<dbReference type="KEGG" id="tbs:A3L01_10200"/>
<evidence type="ECO:0000259" key="2">
    <source>
        <dbReference type="Pfam" id="PF14258"/>
    </source>
</evidence>
<evidence type="ECO:0000256" key="1">
    <source>
        <dbReference type="SAM" id="Phobius"/>
    </source>
</evidence>
<feature type="domain" description="DUF4350" evidence="2">
    <location>
        <begin position="36"/>
        <end position="225"/>
    </location>
</feature>
<dbReference type="AlphaFoldDB" id="A0A2Z2MII6"/>
<dbReference type="EMBL" id="CP015101">
    <property type="protein sequence ID" value="ASJ05716.1"/>
    <property type="molecule type" value="Genomic_DNA"/>
</dbReference>
<keyword evidence="1" id="KW-0472">Membrane</keyword>
<keyword evidence="1" id="KW-0812">Transmembrane</keyword>
<gene>
    <name evidence="3" type="ORF">A3L01_10200</name>
</gene>